<protein>
    <submittedName>
        <fullName evidence="1">Uncharacterized protein</fullName>
    </submittedName>
</protein>
<evidence type="ECO:0000313" key="1">
    <source>
        <dbReference type="EMBL" id="QHW35812.1"/>
    </source>
</evidence>
<organism evidence="1 2">
    <name type="scientific">Paenibacillus rhizovicinus</name>
    <dbReference type="NCBI Taxonomy" id="2704463"/>
    <lineage>
        <taxon>Bacteria</taxon>
        <taxon>Bacillati</taxon>
        <taxon>Bacillota</taxon>
        <taxon>Bacilli</taxon>
        <taxon>Bacillales</taxon>
        <taxon>Paenibacillaceae</taxon>
        <taxon>Paenibacillus</taxon>
    </lineage>
</organism>
<geneLocation type="plasmid" evidence="1 2">
    <name>unnamed2</name>
</geneLocation>
<keyword evidence="2" id="KW-1185">Reference proteome</keyword>
<dbReference type="KEGG" id="prz:GZH47_33510"/>
<proteinExistence type="predicted"/>
<dbReference type="EMBL" id="CP048288">
    <property type="protein sequence ID" value="QHW35812.1"/>
    <property type="molecule type" value="Genomic_DNA"/>
</dbReference>
<gene>
    <name evidence="1" type="ORF">GZH47_33510</name>
</gene>
<keyword evidence="1" id="KW-0614">Plasmid</keyword>
<name>A0A6C0PCZ4_9BACL</name>
<dbReference type="Proteomes" id="UP000479114">
    <property type="component" value="Plasmid unnamed2"/>
</dbReference>
<evidence type="ECO:0000313" key="2">
    <source>
        <dbReference type="Proteomes" id="UP000479114"/>
    </source>
</evidence>
<dbReference type="RefSeq" id="WP_162645946.1">
    <property type="nucleotide sequence ID" value="NZ_CP048288.1"/>
</dbReference>
<accession>A0A6C0PCZ4</accession>
<sequence length="120" mass="13839">MGYMTTITILNDAFDQIEKHPVEFVESIKLGMNGIDKFGARNKEISNFGIGNYANPIDVARAHHADDPRLYLAFQNMTVAFGYSNDLKDPRHLELRKRMLKMAKDILKQEERLIKELEGR</sequence>
<dbReference type="AlphaFoldDB" id="A0A6C0PCZ4"/>
<reference evidence="1 2" key="1">
    <citation type="submission" date="2020-02" db="EMBL/GenBank/DDBJ databases">
        <title>Paenibacillus sp. nov., isolated from rhizosphere soil of tomato.</title>
        <authorList>
            <person name="Weon H.-Y."/>
            <person name="Lee S.A."/>
        </authorList>
    </citation>
    <scope>NUCLEOTIDE SEQUENCE [LARGE SCALE GENOMIC DNA]</scope>
    <source>
        <strain evidence="1 2">14171R-81</strain>
        <plasmid evidence="1 2">unnamed2</plasmid>
    </source>
</reference>